<evidence type="ECO:0000256" key="1">
    <source>
        <dbReference type="ARBA" id="ARBA00023122"/>
    </source>
</evidence>
<dbReference type="PANTHER" id="PTHR43080">
    <property type="entry name" value="CBS DOMAIN-CONTAINING PROTEIN CBSX3, MITOCHONDRIAL"/>
    <property type="match status" value="1"/>
</dbReference>
<evidence type="ECO:0000313" key="4">
    <source>
        <dbReference type="EMBL" id="RJP25585.1"/>
    </source>
</evidence>
<dbReference type="InterPro" id="IPR000644">
    <property type="entry name" value="CBS_dom"/>
</dbReference>
<feature type="domain" description="CBS" evidence="3">
    <location>
        <begin position="8"/>
        <end position="65"/>
    </location>
</feature>
<dbReference type="InterPro" id="IPR046342">
    <property type="entry name" value="CBS_dom_sf"/>
</dbReference>
<dbReference type="AlphaFoldDB" id="A0A3A4P443"/>
<dbReference type="Pfam" id="PF00571">
    <property type="entry name" value="CBS"/>
    <property type="match status" value="1"/>
</dbReference>
<organism evidence="4 5">
    <name type="scientific">Abyssobacteria bacterium (strain SURF_5)</name>
    <dbReference type="NCBI Taxonomy" id="2093360"/>
    <lineage>
        <taxon>Bacteria</taxon>
        <taxon>Pseudomonadati</taxon>
        <taxon>Candidatus Hydrogenedentota</taxon>
        <taxon>Candidatus Abyssobacteria</taxon>
    </lineage>
</organism>
<dbReference type="SUPFAM" id="SSF54631">
    <property type="entry name" value="CBS-domain pair"/>
    <property type="match status" value="1"/>
</dbReference>
<dbReference type="Gene3D" id="3.10.580.10">
    <property type="entry name" value="CBS-domain"/>
    <property type="match status" value="1"/>
</dbReference>
<reference evidence="4 5" key="1">
    <citation type="journal article" date="2017" name="ISME J.">
        <title>Energy and carbon metabolisms in a deep terrestrial subsurface fluid microbial community.</title>
        <authorList>
            <person name="Momper L."/>
            <person name="Jungbluth S.P."/>
            <person name="Lee M.D."/>
            <person name="Amend J.P."/>
        </authorList>
    </citation>
    <scope>NUCLEOTIDE SEQUENCE [LARGE SCALE GENOMIC DNA]</scope>
    <source>
        <strain evidence="4">SURF_5</strain>
    </source>
</reference>
<dbReference type="EMBL" id="QZKU01000020">
    <property type="protein sequence ID" value="RJP25585.1"/>
    <property type="molecule type" value="Genomic_DNA"/>
</dbReference>
<gene>
    <name evidence="4" type="ORF">C4520_02240</name>
</gene>
<evidence type="ECO:0000256" key="2">
    <source>
        <dbReference type="PROSITE-ProRule" id="PRU00703"/>
    </source>
</evidence>
<keyword evidence="1 2" id="KW-0129">CBS domain</keyword>
<comment type="caution">
    <text evidence="4">The sequence shown here is derived from an EMBL/GenBank/DDBJ whole genome shotgun (WGS) entry which is preliminary data.</text>
</comment>
<dbReference type="PANTHER" id="PTHR43080:SF2">
    <property type="entry name" value="CBS DOMAIN-CONTAINING PROTEIN"/>
    <property type="match status" value="1"/>
</dbReference>
<evidence type="ECO:0000313" key="5">
    <source>
        <dbReference type="Proteomes" id="UP000265882"/>
    </source>
</evidence>
<proteinExistence type="predicted"/>
<dbReference type="SMART" id="SM00116">
    <property type="entry name" value="CBS"/>
    <property type="match status" value="1"/>
</dbReference>
<protein>
    <submittedName>
        <fullName evidence="4">CBS domain-containing protein</fullName>
    </submittedName>
</protein>
<evidence type="ECO:0000259" key="3">
    <source>
        <dbReference type="PROSITE" id="PS51371"/>
    </source>
</evidence>
<dbReference type="PROSITE" id="PS51371">
    <property type="entry name" value="CBS"/>
    <property type="match status" value="1"/>
</dbReference>
<dbReference type="InterPro" id="IPR051257">
    <property type="entry name" value="Diverse_CBS-Domain"/>
</dbReference>
<dbReference type="Proteomes" id="UP000265882">
    <property type="component" value="Unassembled WGS sequence"/>
</dbReference>
<name>A0A3A4P443_ABYX5</name>
<accession>A0A3A4P443</accession>
<sequence>MLLAKDIMTRDVITIHYSASIRDLSKLLSERGITGVPVTDENNRLLGMISMRDVIREEVRRLGASFDYQDIHELFSAALATEESEAPGPQLWVEEIMSRNLYTATETTPVCEICRLTHFRQFEKLSYFVSRTYRDRKSSRHYIFSGSL</sequence>
<feature type="non-terminal residue" evidence="4">
    <location>
        <position position="148"/>
    </location>
</feature>